<dbReference type="STRING" id="1159017.SAMN02927930_00478"/>
<dbReference type="InterPro" id="IPR053158">
    <property type="entry name" value="CapK_Type1_Caps_Biosynth"/>
</dbReference>
<gene>
    <name evidence="1" type="ORF">SAMN02927930_00478</name>
</gene>
<proteinExistence type="predicted"/>
<sequence>MIPYDYRPGIGRIYRTRKRSILESEHFTVEQKKEFVFNRVKAIAVYAFNNIPFYKELYQNNGINPESLKTFDELDSLPIITKADLQSVPLEFRSFGIKGRLLENTGGSSGHPLELYIEPNSVGHEWAHMHYIWKKLGFKQSDLKVVFGGRADVENVVQYDSARHQFNVDIYSGWQSVADKLLQIFDKYSPKYLHGYPSSIFDFMIWLDNNNHPLLPIMRNHIKGMFLGSELPSPHLRSTTEKILDCKSISWYGHTERSILAYEESAPGIYSPFVTYGFAEMIDDGRLICTSYYNRASPLIRYDTGDRIEGNLNHGLLESFTISDGREGEYVLDKLGNKIFLTGLVFGRHHRLFDIARHIQIYQPRIGAVVVLVTPRDELTPEDASEYFDTSNVQLDFEFRVIAEPIRTKVGKVPLLVKNV</sequence>
<dbReference type="InterPro" id="IPR042099">
    <property type="entry name" value="ANL_N_sf"/>
</dbReference>
<name>A0A1G6AUN2_9GAMM</name>
<dbReference type="Proteomes" id="UP000199626">
    <property type="component" value="Unassembled WGS sequence"/>
</dbReference>
<keyword evidence="1" id="KW-0436">Ligase</keyword>
<dbReference type="PANTHER" id="PTHR36932:SF1">
    <property type="entry name" value="CAPSULAR POLYSACCHARIDE BIOSYNTHESIS PROTEIN"/>
    <property type="match status" value="1"/>
</dbReference>
<dbReference type="AlphaFoldDB" id="A0A1G6AUN2"/>
<dbReference type="Gene3D" id="3.40.50.12780">
    <property type="entry name" value="N-terminal domain of ligase-like"/>
    <property type="match status" value="1"/>
</dbReference>
<accession>A0A1G6AUN2</accession>
<reference evidence="2" key="1">
    <citation type="submission" date="2016-10" db="EMBL/GenBank/DDBJ databases">
        <authorList>
            <person name="Varghese N."/>
            <person name="Submissions S."/>
        </authorList>
    </citation>
    <scope>NUCLEOTIDE SEQUENCE [LARGE SCALE GENOMIC DNA]</scope>
    <source>
        <strain evidence="2">CGMCC 1.10824</strain>
    </source>
</reference>
<evidence type="ECO:0000313" key="2">
    <source>
        <dbReference type="Proteomes" id="UP000199626"/>
    </source>
</evidence>
<evidence type="ECO:0000313" key="1">
    <source>
        <dbReference type="EMBL" id="SDB12117.1"/>
    </source>
</evidence>
<dbReference type="SUPFAM" id="SSF56801">
    <property type="entry name" value="Acetyl-CoA synthetase-like"/>
    <property type="match status" value="1"/>
</dbReference>
<dbReference type="PANTHER" id="PTHR36932">
    <property type="entry name" value="CAPSULAR POLYSACCHARIDE BIOSYNTHESIS PROTEIN"/>
    <property type="match status" value="1"/>
</dbReference>
<dbReference type="EMBL" id="FMXN01000002">
    <property type="protein sequence ID" value="SDB12117.1"/>
    <property type="molecule type" value="Genomic_DNA"/>
</dbReference>
<protein>
    <submittedName>
        <fullName evidence="1">Phenylacetate-CoA ligase</fullName>
    </submittedName>
</protein>
<dbReference type="GO" id="GO:0016874">
    <property type="term" value="F:ligase activity"/>
    <property type="evidence" value="ECO:0007669"/>
    <property type="project" value="UniProtKB-KW"/>
</dbReference>
<keyword evidence="2" id="KW-1185">Reference proteome</keyword>
<organism evidence="1 2">
    <name type="scientific">Pseudidiomarina indica</name>
    <dbReference type="NCBI Taxonomy" id="1159017"/>
    <lineage>
        <taxon>Bacteria</taxon>
        <taxon>Pseudomonadati</taxon>
        <taxon>Pseudomonadota</taxon>
        <taxon>Gammaproteobacteria</taxon>
        <taxon>Alteromonadales</taxon>
        <taxon>Idiomarinaceae</taxon>
        <taxon>Pseudidiomarina</taxon>
    </lineage>
</organism>